<feature type="compositionally biased region" description="Polar residues" evidence="1">
    <location>
        <begin position="1"/>
        <end position="16"/>
    </location>
</feature>
<reference evidence="2 3" key="1">
    <citation type="journal article" date="2018" name="Front. Plant Sci.">
        <title>Red Clover (Trifolium pratense) and Zigzag Clover (T. medium) - A Picture of Genomic Similarities and Differences.</title>
        <authorList>
            <person name="Dluhosova J."/>
            <person name="Istvanek J."/>
            <person name="Nedelnik J."/>
            <person name="Repkova J."/>
        </authorList>
    </citation>
    <scope>NUCLEOTIDE SEQUENCE [LARGE SCALE GENOMIC DNA]</scope>
    <source>
        <strain evidence="3">cv. 10/8</strain>
        <tissue evidence="2">Leaf</tissue>
    </source>
</reference>
<comment type="caution">
    <text evidence="2">The sequence shown here is derived from an EMBL/GenBank/DDBJ whole genome shotgun (WGS) entry which is preliminary data.</text>
</comment>
<feature type="non-terminal residue" evidence="2">
    <location>
        <position position="1"/>
    </location>
</feature>
<dbReference type="Proteomes" id="UP000265520">
    <property type="component" value="Unassembled WGS sequence"/>
</dbReference>
<organism evidence="2 3">
    <name type="scientific">Trifolium medium</name>
    <dbReference type="NCBI Taxonomy" id="97028"/>
    <lineage>
        <taxon>Eukaryota</taxon>
        <taxon>Viridiplantae</taxon>
        <taxon>Streptophyta</taxon>
        <taxon>Embryophyta</taxon>
        <taxon>Tracheophyta</taxon>
        <taxon>Spermatophyta</taxon>
        <taxon>Magnoliopsida</taxon>
        <taxon>eudicotyledons</taxon>
        <taxon>Gunneridae</taxon>
        <taxon>Pentapetalae</taxon>
        <taxon>rosids</taxon>
        <taxon>fabids</taxon>
        <taxon>Fabales</taxon>
        <taxon>Fabaceae</taxon>
        <taxon>Papilionoideae</taxon>
        <taxon>50 kb inversion clade</taxon>
        <taxon>NPAAA clade</taxon>
        <taxon>Hologalegina</taxon>
        <taxon>IRL clade</taxon>
        <taxon>Trifolieae</taxon>
        <taxon>Trifolium</taxon>
    </lineage>
</organism>
<protein>
    <submittedName>
        <fullName evidence="2">Uncharacterized protein</fullName>
    </submittedName>
</protein>
<name>A0A392U4D1_9FABA</name>
<dbReference type="EMBL" id="LXQA010719382">
    <property type="protein sequence ID" value="MCI67554.1"/>
    <property type="molecule type" value="Genomic_DNA"/>
</dbReference>
<proteinExistence type="predicted"/>
<evidence type="ECO:0000313" key="3">
    <source>
        <dbReference type="Proteomes" id="UP000265520"/>
    </source>
</evidence>
<dbReference type="AlphaFoldDB" id="A0A392U4D1"/>
<accession>A0A392U4D1</accession>
<evidence type="ECO:0000313" key="2">
    <source>
        <dbReference type="EMBL" id="MCI67554.1"/>
    </source>
</evidence>
<feature type="region of interest" description="Disordered" evidence="1">
    <location>
        <begin position="1"/>
        <end position="34"/>
    </location>
</feature>
<keyword evidence="3" id="KW-1185">Reference proteome</keyword>
<sequence length="34" mass="3818">SYSVPETESGSESRPSSLLPPMPNPRLDETQWRS</sequence>
<evidence type="ECO:0000256" key="1">
    <source>
        <dbReference type="SAM" id="MobiDB-lite"/>
    </source>
</evidence>